<sequence>MFVTKPDRPDRVKVGEPVVRQEIRVVPSATRTPFPSLVGGADRTDRVEPVPERERFS</sequence>
<proteinExistence type="predicted"/>
<accession>A0AA97D9H9</accession>
<dbReference type="AlphaFoldDB" id="A0AA97D9H9"/>
<reference evidence="3" key="3">
    <citation type="submission" date="2024-06" db="EMBL/GenBank/DDBJ databases">
        <authorList>
            <person name="Zeng C."/>
        </authorList>
    </citation>
    <scope>NUCLEOTIDE SEQUENCE [LARGE SCALE GENOMIC DNA]</scope>
    <source>
        <strain evidence="3">ZCY20-5</strain>
    </source>
</reference>
<organism evidence="2 3">
    <name type="scientific">Caproicibacterium argilliputei</name>
    <dbReference type="NCBI Taxonomy" id="3030016"/>
    <lineage>
        <taxon>Bacteria</taxon>
        <taxon>Bacillati</taxon>
        <taxon>Bacillota</taxon>
        <taxon>Clostridia</taxon>
        <taxon>Eubacteriales</taxon>
        <taxon>Oscillospiraceae</taxon>
        <taxon>Caproicibacterium</taxon>
    </lineage>
</organism>
<feature type="compositionally biased region" description="Basic and acidic residues" evidence="1">
    <location>
        <begin position="42"/>
        <end position="57"/>
    </location>
</feature>
<name>A0AA97D9H9_9FIRM</name>
<dbReference type="Proteomes" id="UP001300604">
    <property type="component" value="Chromosome"/>
</dbReference>
<evidence type="ECO:0000256" key="1">
    <source>
        <dbReference type="SAM" id="MobiDB-lite"/>
    </source>
</evidence>
<gene>
    <name evidence="2" type="ORF">PXC00_02260</name>
</gene>
<evidence type="ECO:0000313" key="2">
    <source>
        <dbReference type="EMBL" id="WOC32719.1"/>
    </source>
</evidence>
<reference evidence="2 3" key="2">
    <citation type="submission" date="2024-06" db="EMBL/GenBank/DDBJ databases">
        <title>Caproicibacterium argilliputei sp. nov, a novel caproic acid producing anaerobic bacterium isolated from pit mud.</title>
        <authorList>
            <person name="Xia S."/>
        </authorList>
    </citation>
    <scope>NUCLEOTIDE SEQUENCE [LARGE SCALE GENOMIC DNA]</scope>
    <source>
        <strain evidence="2 3">ZCY20-5</strain>
    </source>
</reference>
<keyword evidence="3" id="KW-1185">Reference proteome</keyword>
<reference evidence="3" key="1">
    <citation type="submission" date="2024-06" db="EMBL/GenBank/DDBJ databases">
        <title>Caproicibacterium argilliputei sp. nov, a novel caproic acid producing anaerobic bacterium isolated from pit mud.</title>
        <authorList>
            <person name="Zeng C."/>
        </authorList>
    </citation>
    <scope>NUCLEOTIDE SEQUENCE [LARGE SCALE GENOMIC DNA]</scope>
    <source>
        <strain evidence="3">ZCY20-5</strain>
    </source>
</reference>
<feature type="region of interest" description="Disordered" evidence="1">
    <location>
        <begin position="31"/>
        <end position="57"/>
    </location>
</feature>
<protein>
    <submittedName>
        <fullName evidence="2">Uncharacterized protein</fullName>
    </submittedName>
</protein>
<dbReference type="KEGG" id="carl:PXC00_02260"/>
<dbReference type="RefSeq" id="WP_275846860.1">
    <property type="nucleotide sequence ID" value="NZ_CP135996.1"/>
</dbReference>
<evidence type="ECO:0000313" key="3">
    <source>
        <dbReference type="Proteomes" id="UP001300604"/>
    </source>
</evidence>
<dbReference type="EMBL" id="CP135996">
    <property type="protein sequence ID" value="WOC32719.1"/>
    <property type="molecule type" value="Genomic_DNA"/>
</dbReference>